<proteinExistence type="predicted"/>
<evidence type="ECO:0000313" key="3">
    <source>
        <dbReference type="Proteomes" id="UP000318681"/>
    </source>
</evidence>
<protein>
    <submittedName>
        <fullName evidence="2">Uncharacterized protein</fullName>
    </submittedName>
</protein>
<feature type="transmembrane region" description="Helical" evidence="1">
    <location>
        <begin position="39"/>
        <end position="57"/>
    </location>
</feature>
<comment type="caution">
    <text evidence="2">The sequence shown here is derived from an EMBL/GenBank/DDBJ whole genome shotgun (WGS) entry which is preliminary data.</text>
</comment>
<keyword evidence="1" id="KW-0472">Membrane</keyword>
<organism evidence="2 3">
    <name type="scientific">Alterirhizorhabdus solaris</name>
    <dbReference type="NCBI Taxonomy" id="2529389"/>
    <lineage>
        <taxon>Bacteria</taxon>
        <taxon>Pseudomonadati</taxon>
        <taxon>Pseudomonadota</taxon>
        <taxon>Alphaproteobacteria</taxon>
        <taxon>Sphingomonadales</taxon>
        <taxon>Rhizorhabdaceae</taxon>
        <taxon>Alterirhizorhabdus</taxon>
    </lineage>
</organism>
<dbReference type="EMBL" id="VNIM01000039">
    <property type="protein sequence ID" value="TVV74075.1"/>
    <property type="molecule type" value="Genomic_DNA"/>
</dbReference>
<accession>A0A558R3V9</accession>
<dbReference type="RefSeq" id="WP_145151454.1">
    <property type="nucleotide sequence ID" value="NZ_VNIM01000039.1"/>
</dbReference>
<sequence>MPAGNTSLFLTIAMLAVFALVAGGVYLIRRRVADRRRGVLMIVAALVLLGNVLILTWPI</sequence>
<keyword evidence="1" id="KW-0812">Transmembrane</keyword>
<keyword evidence="3" id="KW-1185">Reference proteome</keyword>
<feature type="transmembrane region" description="Helical" evidence="1">
    <location>
        <begin position="6"/>
        <end position="27"/>
    </location>
</feature>
<dbReference type="Proteomes" id="UP000318681">
    <property type="component" value="Unassembled WGS sequence"/>
</dbReference>
<keyword evidence="1" id="KW-1133">Transmembrane helix</keyword>
<evidence type="ECO:0000256" key="1">
    <source>
        <dbReference type="SAM" id="Phobius"/>
    </source>
</evidence>
<name>A0A558R3V9_9SPHN</name>
<gene>
    <name evidence="2" type="ORF">FOY91_10995</name>
</gene>
<dbReference type="AlphaFoldDB" id="A0A558R3V9"/>
<reference evidence="2 3" key="1">
    <citation type="submission" date="2019-07" db="EMBL/GenBank/DDBJ databases">
        <title>Sphingomonas solaris sp. nov., isolated from a solar panel from Boston, Massachusetts.</title>
        <authorList>
            <person name="Tanner K."/>
            <person name="Pascual J."/>
            <person name="Mancuso C."/>
            <person name="Pereto J."/>
            <person name="Khalil A."/>
            <person name="Vilanova C."/>
        </authorList>
    </citation>
    <scope>NUCLEOTIDE SEQUENCE [LARGE SCALE GENOMIC DNA]</scope>
    <source>
        <strain evidence="2 3">R4DWN</strain>
    </source>
</reference>
<evidence type="ECO:0000313" key="2">
    <source>
        <dbReference type="EMBL" id="TVV74075.1"/>
    </source>
</evidence>